<dbReference type="Pfam" id="PF00563">
    <property type="entry name" value="EAL"/>
    <property type="match status" value="1"/>
</dbReference>
<dbReference type="Proteomes" id="UP001597371">
    <property type="component" value="Unassembled WGS sequence"/>
</dbReference>
<evidence type="ECO:0000259" key="4">
    <source>
        <dbReference type="PROSITE" id="PS50924"/>
    </source>
</evidence>
<dbReference type="SMART" id="SM00267">
    <property type="entry name" value="GGDEF"/>
    <property type="match status" value="1"/>
</dbReference>
<feature type="transmembrane region" description="Helical" evidence="1">
    <location>
        <begin position="171"/>
        <end position="189"/>
    </location>
</feature>
<feature type="transmembrane region" description="Helical" evidence="1">
    <location>
        <begin position="146"/>
        <end position="164"/>
    </location>
</feature>
<feature type="domain" description="GGDEF" evidence="3">
    <location>
        <begin position="395"/>
        <end position="525"/>
    </location>
</feature>
<dbReference type="SMART" id="SM00052">
    <property type="entry name" value="EAL"/>
    <property type="match status" value="1"/>
</dbReference>
<reference evidence="6" key="1">
    <citation type="journal article" date="2019" name="Int. J. Syst. Evol. Microbiol.">
        <title>The Global Catalogue of Microorganisms (GCM) 10K type strain sequencing project: providing services to taxonomists for standard genome sequencing and annotation.</title>
        <authorList>
            <consortium name="The Broad Institute Genomics Platform"/>
            <consortium name="The Broad Institute Genome Sequencing Center for Infectious Disease"/>
            <person name="Wu L."/>
            <person name="Ma J."/>
        </authorList>
    </citation>
    <scope>NUCLEOTIDE SEQUENCE [LARGE SCALE GENOMIC DNA]</scope>
    <source>
        <strain evidence="6">ZS-35-S2</strain>
    </source>
</reference>
<dbReference type="NCBIfam" id="TIGR00254">
    <property type="entry name" value="GGDEF"/>
    <property type="match status" value="1"/>
</dbReference>
<dbReference type="CDD" id="cd00130">
    <property type="entry name" value="PAS"/>
    <property type="match status" value="1"/>
</dbReference>
<evidence type="ECO:0000313" key="5">
    <source>
        <dbReference type="EMBL" id="MFD2238636.1"/>
    </source>
</evidence>
<dbReference type="InterPro" id="IPR000014">
    <property type="entry name" value="PAS"/>
</dbReference>
<sequence length="791" mass="85540">MAPLLLALATTHSAGFVLAAVGVGIVSAWLLFVLLPRTRKLSGWARIGWMALVATTAGLGVWTTHFIAMLGYRPDLLFGFDGWVTAGSALIGVVFVGMPVALSGCTSRRFLRIALGAVAGLGTGAMHFAGMAALRGCVIEHAPDGVILALTVSALLMAAALGVPRSLPGRTIAAALFVAAVCSVHFTSLAHARIVSVVPLRNAVDPTTLGIVILSVVSVFFLGAFMWLASATRIEANRRTDMRLLSTALHNMSNGLMLVDEDGRIRIVNERMLEFLNLRRFKDDIGLPWRDYVRRMGVQLRWSPRWEAGVVANYEHWMSATEATVTEHALRDGRILKIACKPLGGGGAVFTYDDVTTERSVQRQVAHMAFHDALTGLPNRRTFQDRLTGILAGDGTVSLLMIDLDRFKQVNDTLGHAVGDDLLVEVARRLREATGVEDFVARLGGDELAVLHAGDEDSAERLAESLIAILSQPLSVGKHVLMIGASIGITSSDRSREEAALLQQADLALYRAKARGRSQAQRYEPGMHEEAIRRRMLESALSRALAAEEFHLLYQPLYHLADGQLMGFEALLRWDSREHGAISPADFIPLAEETGAIIEIGEWVLRQACRHAASLPPTLHVAVNVSPVQLHYNAFMASVARILAETGLAPERLEIELTETAMVKDGAMIAAKLSGLRTLGVRIAMDDFGTGYSSLTHLCDFNLDRIKIDRSFLEAAPTDGAAMAVLRAITQMGRDLGVPTIAEGVETEGQMTLLRELGCDAVQGFHLGRPMSAADTRVLVFGPSPEELRTA</sequence>
<dbReference type="InterPro" id="IPR043128">
    <property type="entry name" value="Rev_trsase/Diguanyl_cyclase"/>
</dbReference>
<name>A0ABW5CPW7_9HYPH</name>
<dbReference type="Pfam" id="PF00990">
    <property type="entry name" value="GGDEF"/>
    <property type="match status" value="1"/>
</dbReference>
<keyword evidence="1" id="KW-0812">Transmembrane</keyword>
<dbReference type="PROSITE" id="PS50883">
    <property type="entry name" value="EAL"/>
    <property type="match status" value="1"/>
</dbReference>
<organism evidence="5 6">
    <name type="scientific">Aureimonas populi</name>
    <dbReference type="NCBI Taxonomy" id="1701758"/>
    <lineage>
        <taxon>Bacteria</taxon>
        <taxon>Pseudomonadati</taxon>
        <taxon>Pseudomonadota</taxon>
        <taxon>Alphaproteobacteria</taxon>
        <taxon>Hyphomicrobiales</taxon>
        <taxon>Aurantimonadaceae</taxon>
        <taxon>Aureimonas</taxon>
    </lineage>
</organism>
<dbReference type="InterPro" id="IPR000160">
    <property type="entry name" value="GGDEF_dom"/>
</dbReference>
<dbReference type="Pfam" id="PF12860">
    <property type="entry name" value="PAS_7"/>
    <property type="match status" value="1"/>
</dbReference>
<feature type="transmembrane region" description="Helical" evidence="1">
    <location>
        <begin position="47"/>
        <end position="70"/>
    </location>
</feature>
<evidence type="ECO:0000256" key="1">
    <source>
        <dbReference type="PROSITE-ProRule" id="PRU00244"/>
    </source>
</evidence>
<dbReference type="PANTHER" id="PTHR44757:SF2">
    <property type="entry name" value="BIOFILM ARCHITECTURE MAINTENANCE PROTEIN MBAA"/>
    <property type="match status" value="1"/>
</dbReference>
<dbReference type="Gene3D" id="3.20.20.450">
    <property type="entry name" value="EAL domain"/>
    <property type="match status" value="1"/>
</dbReference>
<feature type="transmembrane region" description="Helical" evidence="1">
    <location>
        <begin position="12"/>
        <end position="35"/>
    </location>
</feature>
<dbReference type="SUPFAM" id="SSF55073">
    <property type="entry name" value="Nucleotide cyclase"/>
    <property type="match status" value="1"/>
</dbReference>
<dbReference type="PROSITE" id="PS50887">
    <property type="entry name" value="GGDEF"/>
    <property type="match status" value="1"/>
</dbReference>
<dbReference type="SUPFAM" id="SSF141868">
    <property type="entry name" value="EAL domain-like"/>
    <property type="match status" value="1"/>
</dbReference>
<feature type="transmembrane region" description="Helical" evidence="1">
    <location>
        <begin position="114"/>
        <end position="134"/>
    </location>
</feature>
<keyword evidence="6" id="KW-1185">Reference proteome</keyword>
<evidence type="ECO:0000313" key="6">
    <source>
        <dbReference type="Proteomes" id="UP001597371"/>
    </source>
</evidence>
<dbReference type="CDD" id="cd01948">
    <property type="entry name" value="EAL"/>
    <property type="match status" value="1"/>
</dbReference>
<dbReference type="Gene3D" id="3.30.70.270">
    <property type="match status" value="1"/>
</dbReference>
<dbReference type="SUPFAM" id="SSF55785">
    <property type="entry name" value="PYP-like sensor domain (PAS domain)"/>
    <property type="match status" value="1"/>
</dbReference>
<dbReference type="EMBL" id="JBHUIJ010000022">
    <property type="protein sequence ID" value="MFD2238636.1"/>
    <property type="molecule type" value="Genomic_DNA"/>
</dbReference>
<feature type="domain" description="MHYT" evidence="4">
    <location>
        <begin position="12"/>
        <end position="195"/>
    </location>
</feature>
<feature type="transmembrane region" description="Helical" evidence="1">
    <location>
        <begin position="209"/>
        <end position="229"/>
    </location>
</feature>
<accession>A0ABW5CPW7</accession>
<feature type="transmembrane region" description="Helical" evidence="1">
    <location>
        <begin position="82"/>
        <end position="102"/>
    </location>
</feature>
<gene>
    <name evidence="5" type="ORF">ACFSKQ_14370</name>
</gene>
<dbReference type="CDD" id="cd01949">
    <property type="entry name" value="GGDEF"/>
    <property type="match status" value="1"/>
</dbReference>
<dbReference type="InterPro" id="IPR035919">
    <property type="entry name" value="EAL_sf"/>
</dbReference>
<dbReference type="InterPro" id="IPR029787">
    <property type="entry name" value="Nucleotide_cyclase"/>
</dbReference>
<keyword evidence="1" id="KW-1133">Transmembrane helix</keyword>
<keyword evidence="1" id="KW-0472">Membrane</keyword>
<dbReference type="InterPro" id="IPR001633">
    <property type="entry name" value="EAL_dom"/>
</dbReference>
<proteinExistence type="predicted"/>
<evidence type="ECO:0000259" key="2">
    <source>
        <dbReference type="PROSITE" id="PS50883"/>
    </source>
</evidence>
<dbReference type="InterPro" id="IPR005330">
    <property type="entry name" value="MHYT_dom"/>
</dbReference>
<comment type="caution">
    <text evidence="5">The sequence shown here is derived from an EMBL/GenBank/DDBJ whole genome shotgun (WGS) entry which is preliminary data.</text>
</comment>
<protein>
    <submittedName>
        <fullName evidence="5">EAL domain-containing protein</fullName>
    </submittedName>
</protein>
<evidence type="ECO:0000259" key="3">
    <source>
        <dbReference type="PROSITE" id="PS50887"/>
    </source>
</evidence>
<dbReference type="RefSeq" id="WP_209737117.1">
    <property type="nucleotide sequence ID" value="NZ_CP072611.1"/>
</dbReference>
<feature type="domain" description="EAL" evidence="2">
    <location>
        <begin position="534"/>
        <end position="784"/>
    </location>
</feature>
<dbReference type="Pfam" id="PF03707">
    <property type="entry name" value="MHYT"/>
    <property type="match status" value="2"/>
</dbReference>
<dbReference type="Gene3D" id="3.30.450.20">
    <property type="entry name" value="PAS domain"/>
    <property type="match status" value="1"/>
</dbReference>
<dbReference type="InterPro" id="IPR035965">
    <property type="entry name" value="PAS-like_dom_sf"/>
</dbReference>
<dbReference type="PANTHER" id="PTHR44757">
    <property type="entry name" value="DIGUANYLATE CYCLASE DGCP"/>
    <property type="match status" value="1"/>
</dbReference>
<dbReference type="PROSITE" id="PS50924">
    <property type="entry name" value="MHYT"/>
    <property type="match status" value="1"/>
</dbReference>
<dbReference type="SMART" id="SM00091">
    <property type="entry name" value="PAS"/>
    <property type="match status" value="1"/>
</dbReference>
<dbReference type="InterPro" id="IPR052155">
    <property type="entry name" value="Biofilm_reg_signaling"/>
</dbReference>